<name>A0A937UQ26_9ACTN</name>
<evidence type="ECO:0000313" key="1">
    <source>
        <dbReference type="EMBL" id="MBL7629668.1"/>
    </source>
</evidence>
<keyword evidence="2" id="KW-1185">Reference proteome</keyword>
<gene>
    <name evidence="1" type="ORF">I7412_21345</name>
</gene>
<protein>
    <submittedName>
        <fullName evidence="1">Uncharacterized protein</fullName>
    </submittedName>
</protein>
<dbReference type="AlphaFoldDB" id="A0A937UQ26"/>
<proteinExistence type="predicted"/>
<reference evidence="1" key="1">
    <citation type="submission" date="2020-12" db="EMBL/GenBank/DDBJ databases">
        <title>Genomic characterization of non-nitrogen-fixing Frankia strains.</title>
        <authorList>
            <person name="Carlos-Shanley C."/>
            <person name="Guerra T."/>
            <person name="Hahn D."/>
        </authorList>
    </citation>
    <scope>NUCLEOTIDE SEQUENCE</scope>
    <source>
        <strain evidence="1">CN6</strain>
    </source>
</reference>
<comment type="caution">
    <text evidence="1">The sequence shown here is derived from an EMBL/GenBank/DDBJ whole genome shotgun (WGS) entry which is preliminary data.</text>
</comment>
<dbReference type="Proteomes" id="UP000604475">
    <property type="component" value="Unassembled WGS sequence"/>
</dbReference>
<evidence type="ECO:0000313" key="2">
    <source>
        <dbReference type="Proteomes" id="UP000604475"/>
    </source>
</evidence>
<sequence>MSDDVLSVIPTDPWWQPEASQAERARGLVTTLVPWNPDSIEPEVSLTWHESVALVDCGANLERITCPRCENEVDTDWWRALLDDRYEDGFNDLSAVLPCCGRQSSLADLHYDWPCGFARFEIEIWNPGRSWLTEGELAAIAAEIGHPVRQVMAHI</sequence>
<dbReference type="RefSeq" id="WP_203001278.1">
    <property type="nucleotide sequence ID" value="NZ_JADWYU010000089.1"/>
</dbReference>
<dbReference type="EMBL" id="JAEACQ010000234">
    <property type="protein sequence ID" value="MBL7629668.1"/>
    <property type="molecule type" value="Genomic_DNA"/>
</dbReference>
<accession>A0A937UQ26</accession>
<organism evidence="1 2">
    <name type="scientific">Frankia nepalensis</name>
    <dbReference type="NCBI Taxonomy" id="1836974"/>
    <lineage>
        <taxon>Bacteria</taxon>
        <taxon>Bacillati</taxon>
        <taxon>Actinomycetota</taxon>
        <taxon>Actinomycetes</taxon>
        <taxon>Frankiales</taxon>
        <taxon>Frankiaceae</taxon>
        <taxon>Frankia</taxon>
    </lineage>
</organism>